<protein>
    <submittedName>
        <fullName evidence="1">Uncharacterized protein</fullName>
    </submittedName>
</protein>
<evidence type="ECO:0000313" key="1">
    <source>
        <dbReference type="EMBL" id="MPC63291.1"/>
    </source>
</evidence>
<dbReference type="EMBL" id="VSRR010020624">
    <property type="protein sequence ID" value="MPC63291.1"/>
    <property type="molecule type" value="Genomic_DNA"/>
</dbReference>
<evidence type="ECO:0000313" key="2">
    <source>
        <dbReference type="Proteomes" id="UP000324222"/>
    </source>
</evidence>
<comment type="caution">
    <text evidence="1">The sequence shown here is derived from an EMBL/GenBank/DDBJ whole genome shotgun (WGS) entry which is preliminary data.</text>
</comment>
<accession>A0A5B7GSR7</accession>
<dbReference type="AlphaFoldDB" id="A0A5B7GSR7"/>
<sequence>MKNSNMVNRRSVRVYRVCQREHYVQHHNKRDQNLSSCEPPFREKVMKRQNFITLMFRSSILHPGCVEMAWQRGQGSKGRAAPLQGRIIIGHGLMKIGQGQANHGVLFSF</sequence>
<organism evidence="1 2">
    <name type="scientific">Portunus trituberculatus</name>
    <name type="common">Swimming crab</name>
    <name type="synonym">Neptunus trituberculatus</name>
    <dbReference type="NCBI Taxonomy" id="210409"/>
    <lineage>
        <taxon>Eukaryota</taxon>
        <taxon>Metazoa</taxon>
        <taxon>Ecdysozoa</taxon>
        <taxon>Arthropoda</taxon>
        <taxon>Crustacea</taxon>
        <taxon>Multicrustacea</taxon>
        <taxon>Malacostraca</taxon>
        <taxon>Eumalacostraca</taxon>
        <taxon>Eucarida</taxon>
        <taxon>Decapoda</taxon>
        <taxon>Pleocyemata</taxon>
        <taxon>Brachyura</taxon>
        <taxon>Eubrachyura</taxon>
        <taxon>Portunoidea</taxon>
        <taxon>Portunidae</taxon>
        <taxon>Portuninae</taxon>
        <taxon>Portunus</taxon>
    </lineage>
</organism>
<proteinExistence type="predicted"/>
<keyword evidence="2" id="KW-1185">Reference proteome</keyword>
<reference evidence="1 2" key="1">
    <citation type="submission" date="2019-05" db="EMBL/GenBank/DDBJ databases">
        <title>Another draft genome of Portunus trituberculatus and its Hox gene families provides insights of decapod evolution.</title>
        <authorList>
            <person name="Jeong J.-H."/>
            <person name="Song I."/>
            <person name="Kim S."/>
            <person name="Choi T."/>
            <person name="Kim D."/>
            <person name="Ryu S."/>
            <person name="Kim W."/>
        </authorList>
    </citation>
    <scope>NUCLEOTIDE SEQUENCE [LARGE SCALE GENOMIC DNA]</scope>
    <source>
        <tissue evidence="1">Muscle</tissue>
    </source>
</reference>
<name>A0A5B7GSR7_PORTR</name>
<dbReference type="Proteomes" id="UP000324222">
    <property type="component" value="Unassembled WGS sequence"/>
</dbReference>
<gene>
    <name evidence="1" type="ORF">E2C01_057387</name>
</gene>